<dbReference type="SUPFAM" id="SSF51327">
    <property type="entry name" value="Head-binding domain of phage P22 tailspike protein"/>
    <property type="match status" value="1"/>
</dbReference>
<dbReference type="InterPro" id="IPR036730">
    <property type="entry name" value="P22_tailspike_N_sf"/>
</dbReference>
<feature type="domain" description="K1 capsule-specific polysaccharide lyase C-terminal" evidence="4">
    <location>
        <begin position="643"/>
        <end position="708"/>
    </location>
</feature>
<dbReference type="Gene3D" id="2.160.20.10">
    <property type="entry name" value="Single-stranded right-handed beta-helix, Pectin lyase-like"/>
    <property type="match status" value="2"/>
</dbReference>
<sequence>MSALSIQPTFPIFTETDGQPLEDGYIWLGVANLDPQGNPINVYWDAALTQLAGQPIRTQGGYPVNSGTPARLYVSSDYSIRVMNSKGSMVYSAPAATERYGNIINAAGVIYDPPFSGAVQTNVAAKISETISIKDFGAVGDGVTNDTVAIQAAATACPAGGATLYFPPGTYVLTAPITFSGKANLNLFGYGATIQCGATRIQSYFDVTGTSTVRLFGFSFNAKMASMPLYTPADYDARYNVGIYANTNTTDIVVRDCRFYNLYTEGIFARQVNTLDVQDCVFESPVQAQDQQLQHIWFLTSVHLRVVNNKFLNAANTDPAYLPCGVFASGVTGSAFIDRNFFDYCGRNNQGGHKLGVIDFYFDCVNVIVTNNIAKNVMSQFMRLSGCDGAVVENNYVEINQFAEFDSNTFTVEGGSIFSPSRNTRNNNIKILNNTFYDPFGRAAVTLTIGCYDWGAWSQNILVQGNIFTDSRTAVLLGGAYYSVNIVDNMMYSGAGAARGGIRVESSTLTTNYGTEANSYFSGLLIAGNTMRLNAPGGIQINIPTLTTAYVGGTTIKNNTIEALTQTAIVAIAYNINASVKSFANLSVEGNNIYRMSQAFQINNGGNVAVKDNFTVSTVTFATESGNNAYDAYDNKMQSGGVSTGIATLTAGAVTVTGVDCRANDNVIVSVYRNGGTVGVPFTSSVSNGSFAIQSTSGADTSQIAWKVIH</sequence>
<dbReference type="EMBL" id="LR796583">
    <property type="protein sequence ID" value="CAB4152747.1"/>
    <property type="molecule type" value="Genomic_DNA"/>
</dbReference>
<dbReference type="Gene3D" id="2.170.14.10">
    <property type="entry name" value="Phage P22 tailspike-like, N-terminal domain"/>
    <property type="match status" value="1"/>
</dbReference>
<evidence type="ECO:0000259" key="4">
    <source>
        <dbReference type="Pfam" id="PF24146"/>
    </source>
</evidence>
<dbReference type="GO" id="GO:0051701">
    <property type="term" value="P:biological process involved in interaction with host"/>
    <property type="evidence" value="ECO:0007669"/>
    <property type="project" value="UniProtKB-ARBA"/>
</dbReference>
<dbReference type="GO" id="GO:0019058">
    <property type="term" value="P:viral life cycle"/>
    <property type="evidence" value="ECO:0007669"/>
    <property type="project" value="UniProtKB-ARBA"/>
</dbReference>
<dbReference type="GO" id="GO:0016829">
    <property type="term" value="F:lyase activity"/>
    <property type="evidence" value="ECO:0007669"/>
    <property type="project" value="UniProtKB-KW"/>
</dbReference>
<reference evidence="5" key="1">
    <citation type="submission" date="2020-04" db="EMBL/GenBank/DDBJ databases">
        <authorList>
            <person name="Chiriac C."/>
            <person name="Salcher M."/>
            <person name="Ghai R."/>
            <person name="Kavagutti S V."/>
        </authorList>
    </citation>
    <scope>NUCLEOTIDE SEQUENCE</scope>
</reference>
<dbReference type="GO" id="GO:0044423">
    <property type="term" value="C:virion component"/>
    <property type="evidence" value="ECO:0007669"/>
    <property type="project" value="UniProtKB-KW"/>
</dbReference>
<dbReference type="SUPFAM" id="SSF51126">
    <property type="entry name" value="Pectin lyase-like"/>
    <property type="match status" value="1"/>
</dbReference>
<dbReference type="InterPro" id="IPR056204">
    <property type="entry name" value="K1-lyase_C"/>
</dbReference>
<keyword evidence="5" id="KW-0456">Lyase</keyword>
<organism evidence="5">
    <name type="scientific">uncultured Caudovirales phage</name>
    <dbReference type="NCBI Taxonomy" id="2100421"/>
    <lineage>
        <taxon>Viruses</taxon>
        <taxon>Duplodnaviria</taxon>
        <taxon>Heunggongvirae</taxon>
        <taxon>Uroviricota</taxon>
        <taxon>Caudoviricetes</taxon>
        <taxon>Peduoviridae</taxon>
        <taxon>Maltschvirus</taxon>
        <taxon>Maltschvirus maltsch</taxon>
    </lineage>
</organism>
<evidence type="ECO:0000313" key="5">
    <source>
        <dbReference type="EMBL" id="CAB4152747.1"/>
    </source>
</evidence>
<dbReference type="InterPro" id="IPR024535">
    <property type="entry name" value="RHGA/B-epi-like_pectate_lyase"/>
</dbReference>
<dbReference type="Pfam" id="PF12708">
    <property type="entry name" value="Pect-lyase_RHGA_epim"/>
    <property type="match status" value="1"/>
</dbReference>
<dbReference type="InterPro" id="IPR006626">
    <property type="entry name" value="PbH1"/>
</dbReference>
<dbReference type="InterPro" id="IPR012334">
    <property type="entry name" value="Pectin_lyas_fold"/>
</dbReference>
<evidence type="ECO:0000256" key="2">
    <source>
        <dbReference type="ARBA" id="ARBA00022844"/>
    </source>
</evidence>
<comment type="subcellular location">
    <subcellularLocation>
        <location evidence="1">Virion</location>
    </subcellularLocation>
</comment>
<evidence type="ECO:0000259" key="3">
    <source>
        <dbReference type="Pfam" id="PF12708"/>
    </source>
</evidence>
<proteinExistence type="predicted"/>
<dbReference type="InterPro" id="IPR011050">
    <property type="entry name" value="Pectin_lyase_fold/virulence"/>
</dbReference>
<gene>
    <name evidence="5" type="ORF">UFOVP608_30</name>
</gene>
<accession>A0A6J5N2Y0</accession>
<feature type="domain" description="Rhamnogalacturonase A/B/Epimerase-like pectate lyase" evidence="3">
    <location>
        <begin position="131"/>
        <end position="192"/>
    </location>
</feature>
<dbReference type="SMART" id="SM00710">
    <property type="entry name" value="PbH1"/>
    <property type="match status" value="8"/>
</dbReference>
<protein>
    <submittedName>
        <fullName evidence="5">Pectate lyase superfamily protein</fullName>
    </submittedName>
</protein>
<evidence type="ECO:0000256" key="1">
    <source>
        <dbReference type="ARBA" id="ARBA00004328"/>
    </source>
</evidence>
<dbReference type="Pfam" id="PF24146">
    <property type="entry name" value="K1-lyase_C"/>
    <property type="match status" value="1"/>
</dbReference>
<keyword evidence="2" id="KW-0946">Virion</keyword>
<name>A0A6J5N2Y0_9CAUD</name>